<dbReference type="Pfam" id="PF10335">
    <property type="entry name" value="DUF294_C"/>
    <property type="match status" value="1"/>
</dbReference>
<organism evidence="5 6">
    <name type="scientific">Neptunomonas phycophila</name>
    <dbReference type="NCBI Taxonomy" id="1572645"/>
    <lineage>
        <taxon>Bacteria</taxon>
        <taxon>Pseudomonadati</taxon>
        <taxon>Pseudomonadota</taxon>
        <taxon>Gammaproteobacteria</taxon>
        <taxon>Oceanospirillales</taxon>
        <taxon>Oceanospirillaceae</taxon>
        <taxon>Neptunomonas</taxon>
    </lineage>
</organism>
<dbReference type="InterPro" id="IPR018490">
    <property type="entry name" value="cNMP-bd_dom_sf"/>
</dbReference>
<dbReference type="SMART" id="SM00116">
    <property type="entry name" value="CBS"/>
    <property type="match status" value="2"/>
</dbReference>
<dbReference type="Proteomes" id="UP001169862">
    <property type="component" value="Unassembled WGS sequence"/>
</dbReference>
<comment type="caution">
    <text evidence="5">The sequence shown here is derived from an EMBL/GenBank/DDBJ whole genome shotgun (WGS) entry which is preliminary data.</text>
</comment>
<dbReference type="CDD" id="cd00038">
    <property type="entry name" value="CAP_ED"/>
    <property type="match status" value="1"/>
</dbReference>
<dbReference type="InterPro" id="IPR051257">
    <property type="entry name" value="Diverse_CBS-Domain"/>
</dbReference>
<dbReference type="PROSITE" id="PS51371">
    <property type="entry name" value="CBS"/>
    <property type="match status" value="1"/>
</dbReference>
<proteinExistence type="predicted"/>
<reference evidence="5" key="1">
    <citation type="submission" date="2023-07" db="EMBL/GenBank/DDBJ databases">
        <title>Genome content predicts the carbon catabolic preferences of heterotrophic bacteria.</title>
        <authorList>
            <person name="Gralka M."/>
        </authorList>
    </citation>
    <scope>NUCLEOTIDE SEQUENCE</scope>
    <source>
        <strain evidence="5">I2M16</strain>
    </source>
</reference>
<evidence type="ECO:0000256" key="1">
    <source>
        <dbReference type="ARBA" id="ARBA00023122"/>
    </source>
</evidence>
<dbReference type="InterPro" id="IPR005105">
    <property type="entry name" value="GlnD_Uridyltrans_N"/>
</dbReference>
<dbReference type="RefSeq" id="WP_303552282.1">
    <property type="nucleotide sequence ID" value="NZ_JAUOPG010000014.1"/>
</dbReference>
<dbReference type="GO" id="GO:0008773">
    <property type="term" value="F:[protein-PII] uridylyltransferase activity"/>
    <property type="evidence" value="ECO:0007669"/>
    <property type="project" value="InterPro"/>
</dbReference>
<dbReference type="CDD" id="cd04589">
    <property type="entry name" value="CBS_pair_CAP-ED_NT_Pol-beta-like_DUF294_assoc"/>
    <property type="match status" value="1"/>
</dbReference>
<dbReference type="CDD" id="cd05401">
    <property type="entry name" value="NT_GlnE_GlnD_like"/>
    <property type="match status" value="1"/>
</dbReference>
<dbReference type="Pfam" id="PF00571">
    <property type="entry name" value="CBS"/>
    <property type="match status" value="2"/>
</dbReference>
<dbReference type="PANTHER" id="PTHR43080:SF2">
    <property type="entry name" value="CBS DOMAIN-CONTAINING PROTEIN"/>
    <property type="match status" value="1"/>
</dbReference>
<evidence type="ECO:0000259" key="3">
    <source>
        <dbReference type="PROSITE" id="PS50042"/>
    </source>
</evidence>
<dbReference type="SUPFAM" id="SSF54631">
    <property type="entry name" value="CBS-domain pair"/>
    <property type="match status" value="1"/>
</dbReference>
<evidence type="ECO:0000313" key="6">
    <source>
        <dbReference type="Proteomes" id="UP001169862"/>
    </source>
</evidence>
<sequence>MPTSFKMDNLPFSLLTESEQATLRNHLDIAYFQKGEVVMAAGSVPEGVHVILKGRVSESESRDDESGQSHQVYVHYENEDYFGAWSAIKGKAIHNFIAEEETICHIIPTKTVLDLVSTNALFADYFQQNLAAKTEIVEQHSGETQDMAEFMLARVGEGVIRDPLIVLEETTIKEASLFMRENQVDCFLVKRGTRYGMVTGTDLLNAAVVSEMPLTTPVSEIATYRLISIHPDDYLFNALVTMTRQRIERVVVMKEQELIGIVDLTDVLSFFSSHSHVIGLRIERANTVEDLFIAASGLNELIKSLVSYGVKTRFAMDLLSAMNGRVMAKLFEMLIPEDMQPHVCLIVMGSEGRGEQIMKTDQDNAIIHRDGLVWPQMSQTLQEFSNKLMEFGYPPCPGNIMVSNPYWVNSLGDWTQKLADWSSSWEEQDQMNLAIAVDAKPVAGNPALFKAGRNWFFKSLKNNDLFFSHFAKVALEFHTPLTLFGNLKDKGQLDIKKGGIFPIVHGVRTLALEYRILATNTFKRIEALVEAGIMEDKHGRELSEALGLFIQLRLRQQIKRAEEEEKGVDPTPNTLDLQSLHKMDRELLRDAFHVVKGFKKHLESRYHLGSR</sequence>
<dbReference type="EMBL" id="JAUOPG010000014">
    <property type="protein sequence ID" value="MDO6455247.1"/>
    <property type="molecule type" value="Genomic_DNA"/>
</dbReference>
<evidence type="ECO:0000259" key="4">
    <source>
        <dbReference type="PROSITE" id="PS51371"/>
    </source>
</evidence>
<evidence type="ECO:0000256" key="2">
    <source>
        <dbReference type="PROSITE-ProRule" id="PRU00703"/>
    </source>
</evidence>
<accession>A0AAW7XNG0</accession>
<dbReference type="Gene3D" id="3.10.580.10">
    <property type="entry name" value="CBS-domain"/>
    <property type="match status" value="1"/>
</dbReference>
<feature type="domain" description="Cyclic nucleotide-binding" evidence="3">
    <location>
        <begin position="11"/>
        <end position="83"/>
    </location>
</feature>
<dbReference type="InterPro" id="IPR046342">
    <property type="entry name" value="CBS_dom_sf"/>
</dbReference>
<dbReference type="AlphaFoldDB" id="A0AAW7XNG0"/>
<dbReference type="Pfam" id="PF03445">
    <property type="entry name" value="DUF294"/>
    <property type="match status" value="1"/>
</dbReference>
<dbReference type="Pfam" id="PF00027">
    <property type="entry name" value="cNMP_binding"/>
    <property type="match status" value="1"/>
</dbReference>
<keyword evidence="1 2" id="KW-0129">CBS domain</keyword>
<dbReference type="InterPro" id="IPR000644">
    <property type="entry name" value="CBS_dom"/>
</dbReference>
<name>A0AAW7XNG0_9GAMM</name>
<gene>
    <name evidence="5" type="ORF">Q4490_16915</name>
</gene>
<dbReference type="InterPro" id="IPR018821">
    <property type="entry name" value="DUF294_put_nucleoTrafse_sb-bd"/>
</dbReference>
<evidence type="ECO:0000313" key="5">
    <source>
        <dbReference type="EMBL" id="MDO6455247.1"/>
    </source>
</evidence>
<dbReference type="PROSITE" id="PS50042">
    <property type="entry name" value="CNMP_BINDING_3"/>
    <property type="match status" value="1"/>
</dbReference>
<dbReference type="InterPro" id="IPR014710">
    <property type="entry name" value="RmlC-like_jellyroll"/>
</dbReference>
<dbReference type="PANTHER" id="PTHR43080">
    <property type="entry name" value="CBS DOMAIN-CONTAINING PROTEIN CBSX3, MITOCHONDRIAL"/>
    <property type="match status" value="1"/>
</dbReference>
<dbReference type="InterPro" id="IPR000595">
    <property type="entry name" value="cNMP-bd_dom"/>
</dbReference>
<feature type="domain" description="CBS" evidence="4">
    <location>
        <begin position="222"/>
        <end position="278"/>
    </location>
</feature>
<dbReference type="SUPFAM" id="SSF51206">
    <property type="entry name" value="cAMP-binding domain-like"/>
    <property type="match status" value="1"/>
</dbReference>
<dbReference type="Gene3D" id="2.60.120.10">
    <property type="entry name" value="Jelly Rolls"/>
    <property type="match status" value="1"/>
</dbReference>
<protein>
    <submittedName>
        <fullName evidence="5">Nucleotidyltransferase substrate binding domain-containing protein</fullName>
    </submittedName>
</protein>